<reference evidence="2 3" key="1">
    <citation type="submission" date="2024-03" db="EMBL/GenBank/DDBJ databases">
        <title>Adaptation during the transition from Ophiocordyceps entomopathogen to insect associate is accompanied by gene loss and intensified selection.</title>
        <authorList>
            <person name="Ward C.M."/>
            <person name="Onetto C.A."/>
            <person name="Borneman A.R."/>
        </authorList>
    </citation>
    <scope>NUCLEOTIDE SEQUENCE [LARGE SCALE GENOMIC DNA]</scope>
    <source>
        <strain evidence="2">AWRI1</strain>
        <tissue evidence="2">Single Adult Female</tissue>
    </source>
</reference>
<gene>
    <name evidence="2" type="ORF">V9T40_004660</name>
</gene>
<dbReference type="EMBL" id="JBBCAQ010000032">
    <property type="protein sequence ID" value="KAK7583697.1"/>
    <property type="molecule type" value="Genomic_DNA"/>
</dbReference>
<proteinExistence type="predicted"/>
<feature type="compositionally biased region" description="Basic and acidic residues" evidence="1">
    <location>
        <begin position="70"/>
        <end position="80"/>
    </location>
</feature>
<evidence type="ECO:0000256" key="1">
    <source>
        <dbReference type="SAM" id="MobiDB-lite"/>
    </source>
</evidence>
<comment type="caution">
    <text evidence="2">The sequence shown here is derived from an EMBL/GenBank/DDBJ whole genome shotgun (WGS) entry which is preliminary data.</text>
</comment>
<protein>
    <submittedName>
        <fullName evidence="2">Uncharacterized protein</fullName>
    </submittedName>
</protein>
<feature type="compositionally biased region" description="Basic residues" evidence="1">
    <location>
        <begin position="81"/>
        <end position="97"/>
    </location>
</feature>
<evidence type="ECO:0000313" key="2">
    <source>
        <dbReference type="EMBL" id="KAK7583697.1"/>
    </source>
</evidence>
<accession>A0AAN9Y283</accession>
<feature type="compositionally biased region" description="Basic and acidic residues" evidence="1">
    <location>
        <begin position="50"/>
        <end position="62"/>
    </location>
</feature>
<feature type="region of interest" description="Disordered" evidence="1">
    <location>
        <begin position="46"/>
        <end position="97"/>
    </location>
</feature>
<evidence type="ECO:0000313" key="3">
    <source>
        <dbReference type="Proteomes" id="UP001367676"/>
    </source>
</evidence>
<organism evidence="2 3">
    <name type="scientific">Parthenolecanium corni</name>
    <dbReference type="NCBI Taxonomy" id="536013"/>
    <lineage>
        <taxon>Eukaryota</taxon>
        <taxon>Metazoa</taxon>
        <taxon>Ecdysozoa</taxon>
        <taxon>Arthropoda</taxon>
        <taxon>Hexapoda</taxon>
        <taxon>Insecta</taxon>
        <taxon>Pterygota</taxon>
        <taxon>Neoptera</taxon>
        <taxon>Paraneoptera</taxon>
        <taxon>Hemiptera</taxon>
        <taxon>Sternorrhyncha</taxon>
        <taxon>Coccoidea</taxon>
        <taxon>Coccidae</taxon>
        <taxon>Parthenolecanium</taxon>
    </lineage>
</organism>
<dbReference type="AlphaFoldDB" id="A0AAN9Y283"/>
<name>A0AAN9Y283_9HEMI</name>
<keyword evidence="3" id="KW-1185">Reference proteome</keyword>
<dbReference type="Proteomes" id="UP001367676">
    <property type="component" value="Unassembled WGS sequence"/>
</dbReference>
<sequence>MARLTPAYSNSARSVLQQRAARRIGRFANEKTVRRTPVAAEPKKIKKVAIRADRETENEKTKTTRHFSTRRTEKSKEGWKNKRRKNKKKKKKKKKGQ</sequence>